<gene>
    <name evidence="1" type="ORF">TCAL_17140</name>
</gene>
<dbReference type="Proteomes" id="UP000318571">
    <property type="component" value="Chromosome 7"/>
</dbReference>
<sequence length="161" mass="17835">MTKSKLRLLSQKKSSKCSNQQLLAFGLAFVVIYVLCSASAQELKPDPTCVCDPLCQIYPNELQPNSCELQVPRSDCPCCRVCAGEAGEPCHPISQPCDASQGLECQPDSKTCQGPRATLEERMRSDAMIFKVMANNNAMAVNLMIIRYWLWTFSAPLQQVI</sequence>
<protein>
    <submittedName>
        <fullName evidence="1">Uncharacterized protein</fullName>
    </submittedName>
</protein>
<dbReference type="SUPFAM" id="SSF57184">
    <property type="entry name" value="Growth factor receptor domain"/>
    <property type="match status" value="1"/>
</dbReference>
<keyword evidence="2" id="KW-1185">Reference proteome</keyword>
<reference evidence="1 2" key="1">
    <citation type="journal article" date="2018" name="Nat. Ecol. Evol.">
        <title>Genomic signatures of mitonuclear coevolution across populations of Tigriopus californicus.</title>
        <authorList>
            <person name="Barreto F.S."/>
            <person name="Watson E.T."/>
            <person name="Lima T.G."/>
            <person name="Willett C.S."/>
            <person name="Edmands S."/>
            <person name="Li W."/>
            <person name="Burton R.S."/>
        </authorList>
    </citation>
    <scope>NUCLEOTIDE SEQUENCE [LARGE SCALE GENOMIC DNA]</scope>
    <source>
        <strain evidence="1 2">San Diego</strain>
    </source>
</reference>
<proteinExistence type="predicted"/>
<dbReference type="AlphaFoldDB" id="A0A553P4X2"/>
<name>A0A553P4X2_TIGCA</name>
<comment type="caution">
    <text evidence="1">The sequence shown here is derived from an EMBL/GenBank/DDBJ whole genome shotgun (WGS) entry which is preliminary data.</text>
</comment>
<dbReference type="EMBL" id="VCGU01000008">
    <property type="protein sequence ID" value="TRY72739.1"/>
    <property type="molecule type" value="Genomic_DNA"/>
</dbReference>
<evidence type="ECO:0000313" key="1">
    <source>
        <dbReference type="EMBL" id="TRY72739.1"/>
    </source>
</evidence>
<accession>A0A553P4X2</accession>
<dbReference type="InterPro" id="IPR009030">
    <property type="entry name" value="Growth_fac_rcpt_cys_sf"/>
</dbReference>
<evidence type="ECO:0000313" key="2">
    <source>
        <dbReference type="Proteomes" id="UP000318571"/>
    </source>
</evidence>
<organism evidence="1 2">
    <name type="scientific">Tigriopus californicus</name>
    <name type="common">Marine copepod</name>
    <dbReference type="NCBI Taxonomy" id="6832"/>
    <lineage>
        <taxon>Eukaryota</taxon>
        <taxon>Metazoa</taxon>
        <taxon>Ecdysozoa</taxon>
        <taxon>Arthropoda</taxon>
        <taxon>Crustacea</taxon>
        <taxon>Multicrustacea</taxon>
        <taxon>Hexanauplia</taxon>
        <taxon>Copepoda</taxon>
        <taxon>Harpacticoida</taxon>
        <taxon>Harpacticidae</taxon>
        <taxon>Tigriopus</taxon>
    </lineage>
</organism>